<dbReference type="Pfam" id="PF22786">
    <property type="entry name" value="Tag1_C"/>
    <property type="match status" value="1"/>
</dbReference>
<dbReference type="OrthoDB" id="5596576at2759"/>
<dbReference type="Pfam" id="PF26153">
    <property type="entry name" value="LEA-2L_5"/>
    <property type="match status" value="1"/>
</dbReference>
<accession>A0A2J6T128</accession>
<dbReference type="InterPro" id="IPR059065">
    <property type="entry name" value="Ig_Tag1-like_4th"/>
</dbReference>
<reference evidence="6 7" key="1">
    <citation type="submission" date="2016-04" db="EMBL/GenBank/DDBJ databases">
        <title>A degradative enzymes factory behind the ericoid mycorrhizal symbiosis.</title>
        <authorList>
            <consortium name="DOE Joint Genome Institute"/>
            <person name="Martino E."/>
            <person name="Morin E."/>
            <person name="Grelet G."/>
            <person name="Kuo A."/>
            <person name="Kohler A."/>
            <person name="Daghino S."/>
            <person name="Barry K."/>
            <person name="Choi C."/>
            <person name="Cichocki N."/>
            <person name="Clum A."/>
            <person name="Copeland A."/>
            <person name="Hainaut M."/>
            <person name="Haridas S."/>
            <person name="Labutti K."/>
            <person name="Lindquist E."/>
            <person name="Lipzen A."/>
            <person name="Khouja H.-R."/>
            <person name="Murat C."/>
            <person name="Ohm R."/>
            <person name="Olson A."/>
            <person name="Spatafora J."/>
            <person name="Veneault-Fourrey C."/>
            <person name="Henrissat B."/>
            <person name="Grigoriev I."/>
            <person name="Martin F."/>
            <person name="Perotto S."/>
        </authorList>
    </citation>
    <scope>NUCLEOTIDE SEQUENCE [LARGE SCALE GENOMIC DNA]</scope>
    <source>
        <strain evidence="6 7">E</strain>
    </source>
</reference>
<feature type="domain" description="Tag1 C-terminal" evidence="3">
    <location>
        <begin position="473"/>
        <end position="585"/>
    </location>
</feature>
<feature type="compositionally biased region" description="Acidic residues" evidence="1">
    <location>
        <begin position="46"/>
        <end position="55"/>
    </location>
</feature>
<dbReference type="PANTHER" id="PTHR35895">
    <property type="entry name" value="CHROMOSOME 16, WHOLE GENOME SHOTGUN SEQUENCE"/>
    <property type="match status" value="1"/>
</dbReference>
<feature type="transmembrane region" description="Helical" evidence="2">
    <location>
        <begin position="85"/>
        <end position="106"/>
    </location>
</feature>
<evidence type="ECO:0000259" key="4">
    <source>
        <dbReference type="Pfam" id="PF26150"/>
    </source>
</evidence>
<organism evidence="6 7">
    <name type="scientific">Hyaloscypha bicolor E</name>
    <dbReference type="NCBI Taxonomy" id="1095630"/>
    <lineage>
        <taxon>Eukaryota</taxon>
        <taxon>Fungi</taxon>
        <taxon>Dikarya</taxon>
        <taxon>Ascomycota</taxon>
        <taxon>Pezizomycotina</taxon>
        <taxon>Leotiomycetes</taxon>
        <taxon>Helotiales</taxon>
        <taxon>Hyaloscyphaceae</taxon>
        <taxon>Hyaloscypha</taxon>
        <taxon>Hyaloscypha bicolor</taxon>
    </lineage>
</organism>
<dbReference type="RefSeq" id="XP_024733628.1">
    <property type="nucleotide sequence ID" value="XM_024875192.1"/>
</dbReference>
<protein>
    <recommendedName>
        <fullName evidence="8">Pre-rRNA processing protein</fullName>
    </recommendedName>
</protein>
<sequence>MSDNPSSPLLGSADRPRSNHSHYSDESHEDTPLLSRSDHAPRYDGVEDQDEDEEIIPSPAATSLRSLQNGHGSTMSTKGGRRWPTAVAIGVLGLLVLGIIAGAFFAPAVVEEYTKEALVIEPTNLSIDSFTSNGVKARVQASFRMDASRVKNKHVRNIGRFGTWIARAVESQESKVEVSLPEYGNILVGTAAVPRVIVDIRNGHTTAVDFLTDLEPGDMEGIRQVANDWLEGRLDQIRVVGKADVGLKSGLIPLGTQSISKSLVFEGNDLPAIPEYNITRLNFREVPIDTSGRRGMAADVSLSVVNSYPIKLTIPPLGFNILVPNCNDNDPYIRLADATTAPVDVEPYSDAVVDVGGIVRELPQDLLQTCPHSKSSPLDLLLGDYIRGNDTTIFVQGSNPPDSDTPDWIMKIISSITVPVPFPGHTFEGLIRNFSLTDTHFTLPDPWAEPGSDESNPQISANIVVIAGLPKEMNFGINVTAVNATADVFYKGEKLGELNLKKWQSAESERIESDNEAQLRITSRIEDVPLNITDDDVFTDVLSALMFGGKTVMLRMEALVDVTLSTVLGELVIKEMPAEGVVPVKPISPGGGFSNLKPRIGELKVLSTSKTSINLQAHVNFTNPTEYTAHIPFVNIHILNNGSIIGDATVQNVDVKQGNNTNILVQATWDPTTFGGEEGAKIGRELLSQYISGFNTTLTFQTHEGSIPNQPALGKALSKFLIEIPAPKLSDPSTGDDRDDDDDRDSKPHFINSAVFHLFSSTAVFTLLSPLQYSTFYIENVNATAFYNHTEPVGYIDYDLPFKVPPGTSQSPKLPVDWSMDSIGYEKLKKALGGELKLDASGTVVVRLGQWREEVWYVGSGIGASVTL</sequence>
<evidence type="ECO:0008006" key="8">
    <source>
        <dbReference type="Google" id="ProtNLM"/>
    </source>
</evidence>
<evidence type="ECO:0000259" key="5">
    <source>
        <dbReference type="Pfam" id="PF26153"/>
    </source>
</evidence>
<dbReference type="GO" id="GO:0000329">
    <property type="term" value="C:fungal-type vacuole membrane"/>
    <property type="evidence" value="ECO:0007669"/>
    <property type="project" value="InterPro"/>
</dbReference>
<keyword evidence="2" id="KW-0472">Membrane</keyword>
<name>A0A2J6T128_9HELO</name>
<dbReference type="GeneID" id="36583272"/>
<dbReference type="InterPro" id="IPR055011">
    <property type="entry name" value="Tag1_C"/>
</dbReference>
<dbReference type="Proteomes" id="UP000235371">
    <property type="component" value="Unassembled WGS sequence"/>
</dbReference>
<evidence type="ECO:0000256" key="1">
    <source>
        <dbReference type="SAM" id="MobiDB-lite"/>
    </source>
</evidence>
<proteinExistence type="predicted"/>
<dbReference type="InterPro" id="IPR059066">
    <property type="entry name" value="Ig_Tag1-like_5th"/>
</dbReference>
<evidence type="ECO:0000256" key="2">
    <source>
        <dbReference type="SAM" id="Phobius"/>
    </source>
</evidence>
<dbReference type="Pfam" id="PF26150">
    <property type="entry name" value="LEA-2_4"/>
    <property type="match status" value="1"/>
</dbReference>
<feature type="compositionally biased region" description="Basic and acidic residues" evidence="1">
    <location>
        <begin position="14"/>
        <end position="45"/>
    </location>
</feature>
<keyword evidence="7" id="KW-1185">Reference proteome</keyword>
<feature type="region of interest" description="Disordered" evidence="1">
    <location>
        <begin position="1"/>
        <end position="80"/>
    </location>
</feature>
<evidence type="ECO:0000313" key="7">
    <source>
        <dbReference type="Proteomes" id="UP000235371"/>
    </source>
</evidence>
<feature type="compositionally biased region" description="Polar residues" evidence="1">
    <location>
        <begin position="60"/>
        <end position="77"/>
    </location>
</feature>
<evidence type="ECO:0000259" key="3">
    <source>
        <dbReference type="Pfam" id="PF22786"/>
    </source>
</evidence>
<feature type="domain" description="Tag1-like fourth Ig-like" evidence="4">
    <location>
        <begin position="597"/>
        <end position="713"/>
    </location>
</feature>
<dbReference type="EMBL" id="KZ613847">
    <property type="protein sequence ID" value="PMD56724.1"/>
    <property type="molecule type" value="Genomic_DNA"/>
</dbReference>
<dbReference type="InterPro" id="IPR046368">
    <property type="entry name" value="Tag1"/>
</dbReference>
<dbReference type="AlphaFoldDB" id="A0A2J6T128"/>
<keyword evidence="2" id="KW-0812">Transmembrane</keyword>
<feature type="region of interest" description="Disordered" evidence="1">
    <location>
        <begin position="726"/>
        <end position="746"/>
    </location>
</feature>
<dbReference type="PANTHER" id="PTHR35895:SF3">
    <property type="entry name" value="PRE-RRNA PROCESSING PROTEIN"/>
    <property type="match status" value="1"/>
</dbReference>
<keyword evidence="2" id="KW-1133">Transmembrane helix</keyword>
<dbReference type="InParanoid" id="A0A2J6T128"/>
<dbReference type="Pfam" id="PF26174">
    <property type="entry name" value="LEA-2_1"/>
    <property type="match status" value="1"/>
</dbReference>
<evidence type="ECO:0000313" key="6">
    <source>
        <dbReference type="EMBL" id="PMD56724.1"/>
    </source>
</evidence>
<feature type="domain" description="Tag1-like fifth Ig-like" evidence="5">
    <location>
        <begin position="744"/>
        <end position="856"/>
    </location>
</feature>
<gene>
    <name evidence="6" type="ORF">K444DRAFT_534052</name>
</gene>